<dbReference type="InterPro" id="IPR036822">
    <property type="entry name" value="CutC-like_dom_sf"/>
</dbReference>
<dbReference type="Pfam" id="PF03932">
    <property type="entry name" value="CutC"/>
    <property type="match status" value="1"/>
</dbReference>
<proteinExistence type="inferred from homology"/>
<dbReference type="RefSeq" id="WP_187755447.1">
    <property type="nucleotide sequence ID" value="NZ_JABURY010000015.1"/>
</dbReference>
<dbReference type="SUPFAM" id="SSF110395">
    <property type="entry name" value="CutC-like"/>
    <property type="match status" value="1"/>
</dbReference>
<organism evidence="3 4">
    <name type="scientific">Frischella japonica</name>
    <dbReference type="NCBI Taxonomy" id="2741544"/>
    <lineage>
        <taxon>Bacteria</taxon>
        <taxon>Pseudomonadati</taxon>
        <taxon>Pseudomonadota</taxon>
        <taxon>Gammaproteobacteria</taxon>
        <taxon>Orbales</taxon>
        <taxon>Orbaceae</taxon>
        <taxon>Frischella</taxon>
    </lineage>
</organism>
<dbReference type="InterPro" id="IPR005627">
    <property type="entry name" value="CutC-like"/>
</dbReference>
<evidence type="ECO:0000313" key="4">
    <source>
        <dbReference type="Proteomes" id="UP000651208"/>
    </source>
</evidence>
<dbReference type="Gene3D" id="3.20.20.380">
    <property type="entry name" value="Copper homeostasis (CutC) domain"/>
    <property type="match status" value="1"/>
</dbReference>
<keyword evidence="4" id="KW-1185">Reference proteome</keyword>
<name>A0ABR7QYG9_9GAMM</name>
<dbReference type="PANTHER" id="PTHR12598">
    <property type="entry name" value="COPPER HOMEOSTASIS PROTEIN CUTC"/>
    <property type="match status" value="1"/>
</dbReference>
<gene>
    <name evidence="2" type="primary">cutC</name>
    <name evidence="3" type="ORF">FcAc13_06785</name>
</gene>
<comment type="similarity">
    <text evidence="1 2">Belongs to the CutC family.</text>
</comment>
<protein>
    <recommendedName>
        <fullName evidence="2">PF03932 family protein CutC</fullName>
    </recommendedName>
</protein>
<evidence type="ECO:0000313" key="3">
    <source>
        <dbReference type="EMBL" id="MBC9131013.1"/>
    </source>
</evidence>
<reference evidence="3 4" key="1">
    <citation type="submission" date="2020-06" db="EMBL/GenBank/DDBJ databases">
        <title>Frischella cerana isolated from Apis cerana gut homogenate.</title>
        <authorList>
            <person name="Wolter L.A."/>
            <person name="Suenami S."/>
            <person name="Miyazaki R."/>
        </authorList>
    </citation>
    <scope>NUCLEOTIDE SEQUENCE [LARGE SCALE GENOMIC DNA]</scope>
    <source>
        <strain evidence="3 4">Ac13</strain>
    </source>
</reference>
<comment type="caution">
    <text evidence="3">The sequence shown here is derived from an EMBL/GenBank/DDBJ whole genome shotgun (WGS) entry which is preliminary data.</text>
</comment>
<dbReference type="EMBL" id="JABURY010000015">
    <property type="protein sequence ID" value="MBC9131013.1"/>
    <property type="molecule type" value="Genomic_DNA"/>
</dbReference>
<evidence type="ECO:0000256" key="1">
    <source>
        <dbReference type="ARBA" id="ARBA00007768"/>
    </source>
</evidence>
<dbReference type="PANTHER" id="PTHR12598:SF0">
    <property type="entry name" value="COPPER HOMEOSTASIS PROTEIN CUTC HOMOLOG"/>
    <property type="match status" value="1"/>
</dbReference>
<sequence>MKLEVCCYSINDVITAINHGADRIEFCAGRNEGGLTPSYGDLLQLSQLKLPVAIHPIIRPRGGDFYYSQTEINSMINDIQLARELDYPGVVFGCLVSNGQLDIINLLKLIKAADGLSITFHRAFDVCVDPILALNQLNDLGIDRILTSGQQQDAVKGIKLIEQLHQLSQSTLIMPGCGIRSTNLALFKAIGITEFHSSASRSLPSPMQYQNQNVCMSHTKQDEFIRFSIDPDEVEKMKQLLL</sequence>
<evidence type="ECO:0000256" key="2">
    <source>
        <dbReference type="HAMAP-Rule" id="MF_00795"/>
    </source>
</evidence>
<comment type="caution">
    <text evidence="2">Once thought to be involved in copper homeostasis, experiments in E.coli have shown this is not the case.</text>
</comment>
<comment type="subcellular location">
    <subcellularLocation>
        <location evidence="2">Cytoplasm</location>
    </subcellularLocation>
</comment>
<dbReference type="HAMAP" id="MF_00795">
    <property type="entry name" value="CutC"/>
    <property type="match status" value="1"/>
</dbReference>
<dbReference type="Proteomes" id="UP000651208">
    <property type="component" value="Unassembled WGS sequence"/>
</dbReference>
<accession>A0ABR7QYG9</accession>
<keyword evidence="2" id="KW-0963">Cytoplasm</keyword>